<protein>
    <recommendedName>
        <fullName evidence="1">HTH cro/C1-type domain-containing protein</fullName>
    </recommendedName>
</protein>
<dbReference type="InterPro" id="IPR043917">
    <property type="entry name" value="DUF5753"/>
</dbReference>
<dbReference type="Pfam" id="PF19054">
    <property type="entry name" value="DUF5753"/>
    <property type="match status" value="1"/>
</dbReference>
<dbReference type="InterPro" id="IPR010982">
    <property type="entry name" value="Lambda_DNA-bd_dom_sf"/>
</dbReference>
<feature type="domain" description="HTH cro/C1-type" evidence="1">
    <location>
        <begin position="17"/>
        <end position="72"/>
    </location>
</feature>
<dbReference type="PROSITE" id="PS50943">
    <property type="entry name" value="HTH_CROC1"/>
    <property type="match status" value="1"/>
</dbReference>
<dbReference type="Pfam" id="PF13560">
    <property type="entry name" value="HTH_31"/>
    <property type="match status" value="1"/>
</dbReference>
<organism evidence="2 3">
    <name type="scientific">Nocardia macrotermitis</name>
    <dbReference type="NCBI Taxonomy" id="2585198"/>
    <lineage>
        <taxon>Bacteria</taxon>
        <taxon>Bacillati</taxon>
        <taxon>Actinomycetota</taxon>
        <taxon>Actinomycetes</taxon>
        <taxon>Mycobacteriales</taxon>
        <taxon>Nocardiaceae</taxon>
        <taxon>Nocardia</taxon>
    </lineage>
</organism>
<dbReference type="OrthoDB" id="4517899at2"/>
<evidence type="ECO:0000259" key="1">
    <source>
        <dbReference type="PROSITE" id="PS50943"/>
    </source>
</evidence>
<reference evidence="2 3" key="1">
    <citation type="submission" date="2019-10" db="EMBL/GenBank/DDBJ databases">
        <title>Nocardia macrotermitis sp. nov. and Nocardia aurantia sp. nov., isolated from the gut of fungus growing-termite Macrotermes natalensis.</title>
        <authorList>
            <person name="Benndorf R."/>
            <person name="Schwitalla J."/>
            <person name="Martin K."/>
            <person name="De Beer W."/>
            <person name="Kaster A.-K."/>
            <person name="Vollmers J."/>
            <person name="Poulsen M."/>
            <person name="Beemelmanns C."/>
        </authorList>
    </citation>
    <scope>NUCLEOTIDE SEQUENCE [LARGE SCALE GENOMIC DNA]</scope>
    <source>
        <strain evidence="2 3">RB20</strain>
    </source>
</reference>
<dbReference type="SMART" id="SM00530">
    <property type="entry name" value="HTH_XRE"/>
    <property type="match status" value="1"/>
</dbReference>
<comment type="caution">
    <text evidence="2">The sequence shown here is derived from an EMBL/GenBank/DDBJ whole genome shotgun (WGS) entry which is preliminary data.</text>
</comment>
<dbReference type="EMBL" id="WEGK01000018">
    <property type="protein sequence ID" value="MQY23293.1"/>
    <property type="molecule type" value="Genomic_DNA"/>
</dbReference>
<proteinExistence type="predicted"/>
<dbReference type="SUPFAM" id="SSF47413">
    <property type="entry name" value="lambda repressor-like DNA-binding domains"/>
    <property type="match status" value="1"/>
</dbReference>
<dbReference type="Gene3D" id="1.10.260.40">
    <property type="entry name" value="lambda repressor-like DNA-binding domains"/>
    <property type="match status" value="1"/>
</dbReference>
<dbReference type="AlphaFoldDB" id="A0A7K0DBY3"/>
<dbReference type="RefSeq" id="WP_153415056.1">
    <property type="nucleotide sequence ID" value="NZ_WEGK01000018.1"/>
</dbReference>
<accession>A0A7K0DBY3</accession>
<dbReference type="Proteomes" id="UP000438448">
    <property type="component" value="Unassembled WGS sequence"/>
</dbReference>
<evidence type="ECO:0000313" key="2">
    <source>
        <dbReference type="EMBL" id="MQY23293.1"/>
    </source>
</evidence>
<gene>
    <name evidence="2" type="ORF">NRB20_64210</name>
</gene>
<dbReference type="InterPro" id="IPR001387">
    <property type="entry name" value="Cro/C1-type_HTH"/>
</dbReference>
<name>A0A7K0DBY3_9NOCA</name>
<evidence type="ECO:0000313" key="3">
    <source>
        <dbReference type="Proteomes" id="UP000438448"/>
    </source>
</evidence>
<sequence>MTIEPTTVPRRLLARRLVELRLAAALTLDAAAELAEIARQTLWRLERGRTAEIKKPTVRALCRVYGVEGEDLANLLWLADESRKDGWWQSYADAILLDRDLYMSLEEAASRIRSFQLTLLPGLVRTAEYHRALARDHRPQLSDEEFERHLEVLEIRQSRLHDSPDPPKLEILISEAVLRHRIGGAAVMRSQIHHLYKLSARPNISVRVVPLAAGGYLGLQTGPFVLFEFPGFPTPSLMHNPVVFLENYVGAVYLDKPAEIELYADALAAIAAVALSETKSRKLLRQIEREYSA</sequence>
<keyword evidence="3" id="KW-1185">Reference proteome</keyword>
<dbReference type="GO" id="GO:0003677">
    <property type="term" value="F:DNA binding"/>
    <property type="evidence" value="ECO:0007669"/>
    <property type="project" value="InterPro"/>
</dbReference>